<name>A0AAN5ALR9_9BACT</name>
<proteinExistence type="predicted"/>
<keyword evidence="1" id="KW-0732">Signal</keyword>
<dbReference type="Proteomes" id="UP001310022">
    <property type="component" value="Unassembled WGS sequence"/>
</dbReference>
<dbReference type="Gene3D" id="2.40.160.10">
    <property type="entry name" value="Porin"/>
    <property type="match status" value="1"/>
</dbReference>
<keyword evidence="3" id="KW-1185">Reference proteome</keyword>
<reference evidence="2 3" key="1">
    <citation type="submission" date="2021-12" db="EMBL/GenBank/DDBJ databases">
        <title>Genome sequencing of bacteria with rrn-lacking chromosome and rrn-plasmid.</title>
        <authorList>
            <person name="Anda M."/>
            <person name="Iwasaki W."/>
        </authorList>
    </citation>
    <scope>NUCLEOTIDE SEQUENCE [LARGE SCALE GENOMIC DNA]</scope>
    <source>
        <strain evidence="2 3">NBRC 15940</strain>
    </source>
</reference>
<sequence>MNRQFTKISLFVLFMGLFATTNTFASKENEDAEDSSAVPAESSPLEISGFIDTYYRAANFKNSQTSFAGDNNSFSLGMANLVFAKQVGNVGFVADLAVGPRALEANGYGGEIEDGVFIDSNLSIIKQLYVTWAATEKLTFTMGNFSTHVGYELIDANGNFNYTTSYLFSNGPFYHTGLKADYAFSDRFAVMAGIFNETDTKFASINPKYFGGQIYFAPVDGWDVYLNYIGGSVDAESTFTQEFDITTTYSVNDDFLIGFNGAIAPTTTKIEGTEIKDNFSGAALYLNYMFSEKFGMGVRGEYFSTLFDDGTDEMKGNFTALTLSGSYNIGALRLIPEIRYDVAGGDGEPKPFERMDGTMEGSGFQAMMAAVFSF</sequence>
<accession>A0AAN5ALR9</accession>
<dbReference type="AlphaFoldDB" id="A0AAN5ALR9"/>
<dbReference type="RefSeq" id="WP_338238717.1">
    <property type="nucleotide sequence ID" value="NZ_BQKE01000003.1"/>
</dbReference>
<dbReference type="Pfam" id="PF07642">
    <property type="entry name" value="BBP2"/>
    <property type="match status" value="1"/>
</dbReference>
<evidence type="ECO:0008006" key="4">
    <source>
        <dbReference type="Google" id="ProtNLM"/>
    </source>
</evidence>
<gene>
    <name evidence="2" type="ORF">PEDI_41160</name>
</gene>
<dbReference type="InterPro" id="IPR011486">
    <property type="entry name" value="BBP2"/>
</dbReference>
<evidence type="ECO:0000313" key="2">
    <source>
        <dbReference type="EMBL" id="GJM63564.1"/>
    </source>
</evidence>
<comment type="caution">
    <text evidence="2">The sequence shown here is derived from an EMBL/GenBank/DDBJ whole genome shotgun (WGS) entry which is preliminary data.</text>
</comment>
<dbReference type="InterPro" id="IPR023614">
    <property type="entry name" value="Porin_dom_sf"/>
</dbReference>
<dbReference type="EMBL" id="BQKE01000003">
    <property type="protein sequence ID" value="GJM63564.1"/>
    <property type="molecule type" value="Genomic_DNA"/>
</dbReference>
<protein>
    <recommendedName>
        <fullName evidence="4">Porin</fullName>
    </recommendedName>
</protein>
<feature type="chain" id="PRO_5043003182" description="Porin" evidence="1">
    <location>
        <begin position="26"/>
        <end position="374"/>
    </location>
</feature>
<feature type="signal peptide" evidence="1">
    <location>
        <begin position="1"/>
        <end position="25"/>
    </location>
</feature>
<organism evidence="2 3">
    <name type="scientific">Persicobacter diffluens</name>
    <dbReference type="NCBI Taxonomy" id="981"/>
    <lineage>
        <taxon>Bacteria</taxon>
        <taxon>Pseudomonadati</taxon>
        <taxon>Bacteroidota</taxon>
        <taxon>Cytophagia</taxon>
        <taxon>Cytophagales</taxon>
        <taxon>Persicobacteraceae</taxon>
        <taxon>Persicobacter</taxon>
    </lineage>
</organism>
<evidence type="ECO:0000313" key="3">
    <source>
        <dbReference type="Proteomes" id="UP001310022"/>
    </source>
</evidence>
<evidence type="ECO:0000256" key="1">
    <source>
        <dbReference type="SAM" id="SignalP"/>
    </source>
</evidence>